<dbReference type="Proteomes" id="UP000017048">
    <property type="component" value="Unassembled WGS sequence"/>
</dbReference>
<name>U5E841_NOCAS</name>
<protein>
    <submittedName>
        <fullName evidence="1">Uncharacterized protein</fullName>
    </submittedName>
</protein>
<evidence type="ECO:0000313" key="2">
    <source>
        <dbReference type="Proteomes" id="UP000017048"/>
    </source>
</evidence>
<gene>
    <name evidence="1" type="ORF">NCAST_32_06740</name>
</gene>
<accession>U5E841</accession>
<dbReference type="EMBL" id="BAFO02000032">
    <property type="protein sequence ID" value="GAD86187.1"/>
    <property type="molecule type" value="Genomic_DNA"/>
</dbReference>
<reference evidence="1 2" key="1">
    <citation type="journal article" date="2014" name="BMC Genomics">
        <title>Genome based analysis of type-I polyketide synthase and nonribosomal peptide synthetase gene clusters in seven strains of five representative Nocardia species.</title>
        <authorList>
            <person name="Komaki H."/>
            <person name="Ichikawa N."/>
            <person name="Hosoyama A."/>
            <person name="Takahashi-Nakaguchi A."/>
            <person name="Matsuzawa T."/>
            <person name="Suzuki K."/>
            <person name="Fujita N."/>
            <person name="Gonoi T."/>
        </authorList>
    </citation>
    <scope>NUCLEOTIDE SEQUENCE [LARGE SCALE GENOMIC DNA]</scope>
    <source>
        <strain evidence="1 2">NBRC 15531</strain>
    </source>
</reference>
<organism evidence="1 2">
    <name type="scientific">Nocardia asteroides NBRC 15531</name>
    <dbReference type="NCBI Taxonomy" id="1110697"/>
    <lineage>
        <taxon>Bacteria</taxon>
        <taxon>Bacillati</taxon>
        <taxon>Actinomycetota</taxon>
        <taxon>Actinomycetes</taxon>
        <taxon>Mycobacteriales</taxon>
        <taxon>Nocardiaceae</taxon>
        <taxon>Nocardia</taxon>
    </lineage>
</organism>
<sequence>MVAQRAQLDPVVTISENHQPRIADDHSEAVAANRIQAWRTGRSAAGFELRVVPVDEEAGGNAEVGGYLGLFGGGEVYEGGACGVGLD</sequence>
<proteinExistence type="predicted"/>
<dbReference type="AlphaFoldDB" id="U5E841"/>
<keyword evidence="2" id="KW-1185">Reference proteome</keyword>
<comment type="caution">
    <text evidence="1">The sequence shown here is derived from an EMBL/GenBank/DDBJ whole genome shotgun (WGS) entry which is preliminary data.</text>
</comment>
<evidence type="ECO:0000313" key="1">
    <source>
        <dbReference type="EMBL" id="GAD86187.1"/>
    </source>
</evidence>